<dbReference type="SUPFAM" id="SSF50249">
    <property type="entry name" value="Nucleic acid-binding proteins"/>
    <property type="match status" value="1"/>
</dbReference>
<reference evidence="8" key="1">
    <citation type="submission" date="2020-10" db="EMBL/GenBank/DDBJ databases">
        <authorList>
            <person name="Han B."/>
            <person name="Lu T."/>
            <person name="Zhao Q."/>
            <person name="Huang X."/>
            <person name="Zhao Y."/>
        </authorList>
    </citation>
    <scope>NUCLEOTIDE SEQUENCE</scope>
</reference>
<dbReference type="InterPro" id="IPR045864">
    <property type="entry name" value="aa-tRNA-synth_II/BPL/LPL"/>
</dbReference>
<dbReference type="OrthoDB" id="439710at2759"/>
<accession>A0A811NXA4</accession>
<dbReference type="NCBIfam" id="TIGR00459">
    <property type="entry name" value="aspS_bact"/>
    <property type="match status" value="1"/>
</dbReference>
<evidence type="ECO:0000256" key="1">
    <source>
        <dbReference type="ARBA" id="ARBA00006303"/>
    </source>
</evidence>
<dbReference type="InterPro" id="IPR004115">
    <property type="entry name" value="GAD-like_sf"/>
</dbReference>
<dbReference type="EMBL" id="CAJGYO010000005">
    <property type="protein sequence ID" value="CAD6232762.1"/>
    <property type="molecule type" value="Genomic_DNA"/>
</dbReference>
<dbReference type="Gene3D" id="2.40.50.140">
    <property type="entry name" value="Nucleic acid-binding proteins"/>
    <property type="match status" value="1"/>
</dbReference>
<dbReference type="CDD" id="cd00777">
    <property type="entry name" value="AspRS_core"/>
    <property type="match status" value="1"/>
</dbReference>
<dbReference type="CDD" id="cd04317">
    <property type="entry name" value="EcAspRS_like_N"/>
    <property type="match status" value="1"/>
</dbReference>
<sequence length="676" mass="74860">MASSLLRASPFSLLSRLKPRPSALHLRRLLPLSTTSTSASVPAPQLRTLASAAATDAAATPPEEAAAPAAAGAKVERLQPLQWPPRDALCGELGAGDAGRRVRLCGWVALRRAHAGLTFLTLRDRSGMVQVTTLPEYPEVYNIVNKLRVESVVAVEGVIRPRPVDAINADMKTGAIEVAADHVLVLNSVTRSLPFPVTTADTVKEKFPEEIRLRFRVLDLRRPQMQSNLRLRHNVVKLIRRYLEDVHEFVEIETPVLSKSTPEGARDYLVPSRVQPGTFYALPQSPQLFKQMLMVSGFEKYYQIARCFRDEDLRADRQPEFTQLDMEIAFTSMEDMLKLNEDLMRHVFQAVGDIKLPNPFPRLTYAKAMDRYGTDRPDLRFDWELKDVSDVFLGSNFKVFADTLENGGVIKALCVPGGATVFSNTDLKKGTVYTEASKAGAKGLPFLKVMENGELEGIGPLVSSLKPEKKEQLVELLNANAGDLILFALGEQSSANRILGRLRLFIAHKLEVIDTSAHSVLWVTDFPMFEWNSDEQRYEALHHPFTAPNPEDMNDLPSARALAYDMIYNGVEIGGGSLRIYKSDVQQRIFDIIGISPEQAEEKFGYLLECFDMGAPPHGGIAYGLDRLVMLLAGESSIRDVIAFPKTTTAQCALTKAPSAVDPQQLKDLAFPKSTS</sequence>
<dbReference type="InterPro" id="IPR004365">
    <property type="entry name" value="NA-bd_OB_tRNA"/>
</dbReference>
<evidence type="ECO:0000256" key="3">
    <source>
        <dbReference type="ARBA" id="ARBA00022741"/>
    </source>
</evidence>
<feature type="domain" description="Aminoacyl-transfer RNA synthetases class-II family profile" evidence="7">
    <location>
        <begin position="229"/>
        <end position="645"/>
    </location>
</feature>
<dbReference type="PROSITE" id="PS50862">
    <property type="entry name" value="AA_TRNA_LIGASE_II"/>
    <property type="match status" value="1"/>
</dbReference>
<dbReference type="SUPFAM" id="SSF55261">
    <property type="entry name" value="GAD domain-like"/>
    <property type="match status" value="1"/>
</dbReference>
<dbReference type="InterPro" id="IPR012340">
    <property type="entry name" value="NA-bd_OB-fold"/>
</dbReference>
<dbReference type="Gene3D" id="3.30.1360.30">
    <property type="entry name" value="GAD-like domain"/>
    <property type="match status" value="1"/>
</dbReference>
<dbReference type="GO" id="GO:0005739">
    <property type="term" value="C:mitochondrion"/>
    <property type="evidence" value="ECO:0007669"/>
    <property type="project" value="TreeGrafter"/>
</dbReference>
<dbReference type="GO" id="GO:0006422">
    <property type="term" value="P:aspartyl-tRNA aminoacylation"/>
    <property type="evidence" value="ECO:0007669"/>
    <property type="project" value="TreeGrafter"/>
</dbReference>
<keyword evidence="9" id="KW-1185">Reference proteome</keyword>
<evidence type="ECO:0000313" key="9">
    <source>
        <dbReference type="Proteomes" id="UP000604825"/>
    </source>
</evidence>
<dbReference type="Proteomes" id="UP000604825">
    <property type="component" value="Unassembled WGS sequence"/>
</dbReference>
<dbReference type="InterPro" id="IPR002312">
    <property type="entry name" value="Asp/Asn-tRNA-synth_IIb"/>
</dbReference>
<dbReference type="Pfam" id="PF02938">
    <property type="entry name" value="GAD"/>
    <property type="match status" value="1"/>
</dbReference>
<dbReference type="HAMAP" id="MF_00044">
    <property type="entry name" value="Asp_tRNA_synth_type1"/>
    <property type="match status" value="1"/>
</dbReference>
<organism evidence="8 9">
    <name type="scientific">Miscanthus lutarioriparius</name>
    <dbReference type="NCBI Taxonomy" id="422564"/>
    <lineage>
        <taxon>Eukaryota</taxon>
        <taxon>Viridiplantae</taxon>
        <taxon>Streptophyta</taxon>
        <taxon>Embryophyta</taxon>
        <taxon>Tracheophyta</taxon>
        <taxon>Spermatophyta</taxon>
        <taxon>Magnoliopsida</taxon>
        <taxon>Liliopsida</taxon>
        <taxon>Poales</taxon>
        <taxon>Poaceae</taxon>
        <taxon>PACMAD clade</taxon>
        <taxon>Panicoideae</taxon>
        <taxon>Andropogonodae</taxon>
        <taxon>Andropogoneae</taxon>
        <taxon>Saccharinae</taxon>
        <taxon>Miscanthus</taxon>
    </lineage>
</organism>
<comment type="similarity">
    <text evidence="1">Belongs to the class-II aminoacyl-tRNA synthetase family. Type 1 subfamily.</text>
</comment>
<protein>
    <recommendedName>
        <fullName evidence="7">Aminoacyl-transfer RNA synthetases class-II family profile domain-containing protein</fullName>
    </recommendedName>
</protein>
<dbReference type="InterPro" id="IPR047089">
    <property type="entry name" value="Asp-tRNA-ligase_1_N"/>
</dbReference>
<dbReference type="InterPro" id="IPR047090">
    <property type="entry name" value="AspRS_core"/>
</dbReference>
<dbReference type="Gene3D" id="3.30.930.10">
    <property type="entry name" value="Bira Bifunctional Protein, Domain 2"/>
    <property type="match status" value="1"/>
</dbReference>
<dbReference type="PANTHER" id="PTHR22594">
    <property type="entry name" value="ASPARTYL/LYSYL-TRNA SYNTHETASE"/>
    <property type="match status" value="1"/>
</dbReference>
<evidence type="ECO:0000256" key="4">
    <source>
        <dbReference type="ARBA" id="ARBA00022840"/>
    </source>
</evidence>
<dbReference type="GO" id="GO:0003676">
    <property type="term" value="F:nucleic acid binding"/>
    <property type="evidence" value="ECO:0007669"/>
    <property type="project" value="InterPro"/>
</dbReference>
<evidence type="ECO:0000256" key="6">
    <source>
        <dbReference type="ARBA" id="ARBA00023146"/>
    </source>
</evidence>
<evidence type="ECO:0000259" key="7">
    <source>
        <dbReference type="PROSITE" id="PS50862"/>
    </source>
</evidence>
<dbReference type="InterPro" id="IPR004524">
    <property type="entry name" value="Asp-tRNA-ligase_1"/>
</dbReference>
<proteinExistence type="inferred from homology"/>
<dbReference type="GO" id="GO:0004815">
    <property type="term" value="F:aspartate-tRNA ligase activity"/>
    <property type="evidence" value="ECO:0007669"/>
    <property type="project" value="TreeGrafter"/>
</dbReference>
<dbReference type="Pfam" id="PF01336">
    <property type="entry name" value="tRNA_anti-codon"/>
    <property type="match status" value="1"/>
</dbReference>
<dbReference type="GO" id="GO:0005524">
    <property type="term" value="F:ATP binding"/>
    <property type="evidence" value="ECO:0007669"/>
    <property type="project" value="UniProtKB-KW"/>
</dbReference>
<dbReference type="Pfam" id="PF00152">
    <property type="entry name" value="tRNA-synt_2"/>
    <property type="match status" value="1"/>
</dbReference>
<evidence type="ECO:0000256" key="5">
    <source>
        <dbReference type="ARBA" id="ARBA00022917"/>
    </source>
</evidence>
<dbReference type="SUPFAM" id="SSF55681">
    <property type="entry name" value="Class II aaRS and biotin synthetases"/>
    <property type="match status" value="1"/>
</dbReference>
<name>A0A811NXA4_9POAL</name>
<keyword evidence="4" id="KW-0067">ATP-binding</keyword>
<evidence type="ECO:0000313" key="8">
    <source>
        <dbReference type="EMBL" id="CAD6232762.1"/>
    </source>
</evidence>
<keyword evidence="5" id="KW-0648">Protein biosynthesis</keyword>
<dbReference type="InterPro" id="IPR006195">
    <property type="entry name" value="aa-tRNA-synth_II"/>
</dbReference>
<comment type="caution">
    <text evidence="8">The sequence shown here is derived from an EMBL/GenBank/DDBJ whole genome shotgun (WGS) entry which is preliminary data.</text>
</comment>
<dbReference type="AlphaFoldDB" id="A0A811NXA4"/>
<keyword evidence="2" id="KW-0436">Ligase</keyword>
<keyword evidence="6" id="KW-0030">Aminoacyl-tRNA synthetase</keyword>
<evidence type="ECO:0000256" key="2">
    <source>
        <dbReference type="ARBA" id="ARBA00022598"/>
    </source>
</evidence>
<dbReference type="NCBIfam" id="NF001750">
    <property type="entry name" value="PRK00476.1"/>
    <property type="match status" value="1"/>
</dbReference>
<dbReference type="InterPro" id="IPR004364">
    <property type="entry name" value="Aa-tRNA-synt_II"/>
</dbReference>
<dbReference type="PRINTS" id="PR01042">
    <property type="entry name" value="TRNASYNTHASP"/>
</dbReference>
<keyword evidence="3" id="KW-0547">Nucleotide-binding</keyword>
<gene>
    <name evidence="8" type="ORF">NCGR_LOCUS22362</name>
</gene>
<dbReference type="InterPro" id="IPR029351">
    <property type="entry name" value="GAD_dom"/>
</dbReference>
<dbReference type="PANTHER" id="PTHR22594:SF5">
    <property type="entry name" value="ASPARTATE--TRNA LIGASE, MITOCHONDRIAL"/>
    <property type="match status" value="1"/>
</dbReference>